<dbReference type="AlphaFoldDB" id="D4ZAE6"/>
<dbReference type="PANTHER" id="PTHR21599:SF0">
    <property type="entry name" value="GLYCERATE KINASE"/>
    <property type="match status" value="1"/>
</dbReference>
<evidence type="ECO:0000313" key="6">
    <source>
        <dbReference type="Proteomes" id="UP000002350"/>
    </source>
</evidence>
<dbReference type="GO" id="GO:0031388">
    <property type="term" value="P:organic acid phosphorylation"/>
    <property type="evidence" value="ECO:0007669"/>
    <property type="project" value="UniProtKB-UniRule"/>
</dbReference>
<comment type="similarity">
    <text evidence="1 4">Belongs to the glycerate kinase type-1 family.</text>
</comment>
<dbReference type="NCBIfam" id="TIGR00045">
    <property type="entry name" value="glycerate kinase"/>
    <property type="match status" value="1"/>
</dbReference>
<reference evidence="6" key="1">
    <citation type="journal article" date="2010" name="Mol. Biosyst.">
        <title>Complete genome sequence and comparative analysis of Shewanella violacea, a psychrophilic and piezophilic bacterium from deep sea floor sediments.</title>
        <authorList>
            <person name="Aono E."/>
            <person name="Baba T."/>
            <person name="Ara T."/>
            <person name="Nishi T."/>
            <person name="Nakamichi T."/>
            <person name="Inamoto E."/>
            <person name="Toyonaga H."/>
            <person name="Hasegawa M."/>
            <person name="Takai Y."/>
            <person name="Okumura Y."/>
            <person name="Baba M."/>
            <person name="Tomita M."/>
            <person name="Kato C."/>
            <person name="Oshima T."/>
            <person name="Nakasone K."/>
            <person name="Mori H."/>
        </authorList>
    </citation>
    <scope>NUCLEOTIDE SEQUENCE [LARGE SCALE GENOMIC DNA]</scope>
    <source>
        <strain evidence="6">JCM 10179 / CIP 106290 / LMG 19151 / DSS12</strain>
    </source>
</reference>
<keyword evidence="2 4" id="KW-0808">Transferase</keyword>
<dbReference type="KEGG" id="svo:SVI_3020"/>
<dbReference type="InterPro" id="IPR036129">
    <property type="entry name" value="Glycerate_kinase_sf"/>
</dbReference>
<dbReference type="PANTHER" id="PTHR21599">
    <property type="entry name" value="GLYCERATE KINASE"/>
    <property type="match status" value="1"/>
</dbReference>
<keyword evidence="6" id="KW-1185">Reference proteome</keyword>
<dbReference type="OrthoDB" id="9774290at2"/>
<dbReference type="HOGENOM" id="CLU_028255_0_0_6"/>
<dbReference type="InterPro" id="IPR018193">
    <property type="entry name" value="Glyc_kinase_flavodox-like_fold"/>
</dbReference>
<dbReference type="PIRSF" id="PIRSF006078">
    <property type="entry name" value="GlxK"/>
    <property type="match status" value="1"/>
</dbReference>
<evidence type="ECO:0000256" key="2">
    <source>
        <dbReference type="ARBA" id="ARBA00022679"/>
    </source>
</evidence>
<proteinExistence type="inferred from homology"/>
<sequence length="392" mass="40691">MKIVIAPDSFKESLSAMDVANEIERGFKSALPDAEFIKVPLADGGEGTVQSMVHATKGSIIELNVTGPLGNRVCAHYGILGDEFIGHGQTAIIEMASASGLHHVSVEKRDPRITTSYGTGELICDALNRGITRIIIGLGGSATNDGGAGMAQALGIHLLDGSGKALKMGGLALNQLHTIEMKALHPLIQQCKFIVACDVDNPLCGDQGASAIYGPQKGASPKMVANLDAALTRYANILTKTKIHGIKILDKRDEPGAGAAGGMGLGVMAFLNATLKPGIDIIMETLKLEQKMAGADLVVTGEGRLDSQTLHGKAPMGVTRIANALNIPVIAIAGSVSDDANLLLEHGIAAIFSITPRALPLKDVLANAKHNVFTTSQNIAALLALKATIKGV</sequence>
<dbReference type="InterPro" id="IPR018197">
    <property type="entry name" value="Glycerate_kinase_RE-like"/>
</dbReference>
<name>D4ZAE6_SHEVD</name>
<dbReference type="Gene3D" id="3.40.50.10350">
    <property type="entry name" value="Glycerate kinase, domain 1"/>
    <property type="match status" value="1"/>
</dbReference>
<evidence type="ECO:0000313" key="5">
    <source>
        <dbReference type="EMBL" id="BAJ02991.1"/>
    </source>
</evidence>
<organism evidence="5 6">
    <name type="scientific">Shewanella violacea (strain JCM 10179 / CIP 106290 / LMG 19151 / DSS12)</name>
    <dbReference type="NCBI Taxonomy" id="637905"/>
    <lineage>
        <taxon>Bacteria</taxon>
        <taxon>Pseudomonadati</taxon>
        <taxon>Pseudomonadota</taxon>
        <taxon>Gammaproteobacteria</taxon>
        <taxon>Alteromonadales</taxon>
        <taxon>Shewanellaceae</taxon>
        <taxon>Shewanella</taxon>
    </lineage>
</organism>
<dbReference type="InterPro" id="IPR004381">
    <property type="entry name" value="Glycerate_kinase"/>
</dbReference>
<evidence type="ECO:0000256" key="1">
    <source>
        <dbReference type="ARBA" id="ARBA00006284"/>
    </source>
</evidence>
<dbReference type="GO" id="GO:0008887">
    <property type="term" value="F:glycerate kinase activity"/>
    <property type="evidence" value="ECO:0007669"/>
    <property type="project" value="UniProtKB-UniRule"/>
</dbReference>
<dbReference type="EMBL" id="AP011177">
    <property type="protein sequence ID" value="BAJ02991.1"/>
    <property type="molecule type" value="Genomic_DNA"/>
</dbReference>
<dbReference type="eggNOG" id="COG1929">
    <property type="taxonomic scope" value="Bacteria"/>
</dbReference>
<accession>D4ZAE6</accession>
<evidence type="ECO:0000256" key="4">
    <source>
        <dbReference type="PIRNR" id="PIRNR006078"/>
    </source>
</evidence>
<dbReference type="Proteomes" id="UP000002350">
    <property type="component" value="Chromosome"/>
</dbReference>
<keyword evidence="3 4" id="KW-0418">Kinase</keyword>
<gene>
    <name evidence="5" type="primary">glxK</name>
    <name evidence="5" type="ordered locus">SVI_3020</name>
</gene>
<dbReference type="Pfam" id="PF02595">
    <property type="entry name" value="Gly_kinase"/>
    <property type="match status" value="1"/>
</dbReference>
<dbReference type="RefSeq" id="WP_013052290.1">
    <property type="nucleotide sequence ID" value="NC_014012.1"/>
</dbReference>
<dbReference type="SUPFAM" id="SSF110738">
    <property type="entry name" value="Glycerate kinase I"/>
    <property type="match status" value="1"/>
</dbReference>
<dbReference type="Gene3D" id="3.90.1510.10">
    <property type="entry name" value="Glycerate kinase, domain 2"/>
    <property type="match status" value="1"/>
</dbReference>
<protein>
    <submittedName>
        <fullName evidence="5">Glycerate kinase</fullName>
    </submittedName>
</protein>
<dbReference type="STRING" id="637905.SVI_3020"/>
<evidence type="ECO:0000256" key="3">
    <source>
        <dbReference type="ARBA" id="ARBA00022777"/>
    </source>
</evidence>